<evidence type="ECO:0000256" key="6">
    <source>
        <dbReference type="SAM" id="Phobius"/>
    </source>
</evidence>
<dbReference type="InterPro" id="IPR006634">
    <property type="entry name" value="TLC-dom"/>
</dbReference>
<reference evidence="9" key="2">
    <citation type="submission" date="2023-11" db="UniProtKB">
        <authorList>
            <consortium name="WormBaseParasite"/>
        </authorList>
    </citation>
    <scope>IDENTIFICATION</scope>
</reference>
<evidence type="ECO:0000259" key="7">
    <source>
        <dbReference type="PROSITE" id="PS50922"/>
    </source>
</evidence>
<evidence type="ECO:0000256" key="5">
    <source>
        <dbReference type="PROSITE-ProRule" id="PRU00205"/>
    </source>
</evidence>
<accession>A0AA85IWW3</accession>
<feature type="transmembrane region" description="Helical" evidence="6">
    <location>
        <begin position="103"/>
        <end position="122"/>
    </location>
</feature>
<dbReference type="SMART" id="SM00724">
    <property type="entry name" value="TLC"/>
    <property type="match status" value="1"/>
</dbReference>
<dbReference type="PANTHER" id="PTHR13439:SF0">
    <property type="entry name" value="TOPOISOMERASE I DAMAGE AFFECTED PROTEIN 4"/>
    <property type="match status" value="1"/>
</dbReference>
<proteinExistence type="predicted"/>
<feature type="transmembrane region" description="Helical" evidence="6">
    <location>
        <begin position="242"/>
        <end position="266"/>
    </location>
</feature>
<dbReference type="InterPro" id="IPR050846">
    <property type="entry name" value="TLCD"/>
</dbReference>
<evidence type="ECO:0000313" key="8">
    <source>
        <dbReference type="Proteomes" id="UP000050795"/>
    </source>
</evidence>
<keyword evidence="4 5" id="KW-0472">Membrane</keyword>
<dbReference type="Pfam" id="PF03798">
    <property type="entry name" value="TRAM_LAG1_CLN8"/>
    <property type="match status" value="1"/>
</dbReference>
<feature type="domain" description="TLC" evidence="7">
    <location>
        <begin position="65"/>
        <end position="270"/>
    </location>
</feature>
<evidence type="ECO:0000256" key="1">
    <source>
        <dbReference type="ARBA" id="ARBA00004141"/>
    </source>
</evidence>
<keyword evidence="3 6" id="KW-1133">Transmembrane helix</keyword>
<sequence>MNSINVLDENDKNIKNTLILSSSNETSFCLWWTLIGFFTSFIITELVSPAASRRYFKAYEDLPRKQYLEWNTRLLSTVHSIFILLISVYCLLFNKKMHEDKFFYSDFLSDFGICISCGYMIYDCCTMIMYMKGASLWAFLIHHSVVVWGSSELLTNRIGKYYAYLKFLTELSTPFINIRWYLRTCGYSSKHKYVAVTTILFAITFILTRNIGAIPFWYALIYDMHHQATEAQRIFLTSTFKLYFFLGIVLDILNIFWGAIICSMLWQAIKSLKNSSKSPDFK</sequence>
<dbReference type="WBParaSite" id="TREG1_11080.1">
    <property type="protein sequence ID" value="TREG1_11080.1"/>
    <property type="gene ID" value="TREG1_11080"/>
</dbReference>
<dbReference type="GO" id="GO:0005783">
    <property type="term" value="C:endoplasmic reticulum"/>
    <property type="evidence" value="ECO:0007669"/>
    <property type="project" value="TreeGrafter"/>
</dbReference>
<keyword evidence="8" id="KW-1185">Reference proteome</keyword>
<dbReference type="PROSITE" id="PS50922">
    <property type="entry name" value="TLC"/>
    <property type="match status" value="1"/>
</dbReference>
<dbReference type="PANTHER" id="PTHR13439">
    <property type="entry name" value="CT120 PROTEIN"/>
    <property type="match status" value="1"/>
</dbReference>
<dbReference type="AlphaFoldDB" id="A0AA85IWW3"/>
<dbReference type="GO" id="GO:0055088">
    <property type="term" value="P:lipid homeostasis"/>
    <property type="evidence" value="ECO:0007669"/>
    <property type="project" value="TreeGrafter"/>
</dbReference>
<dbReference type="Proteomes" id="UP000050795">
    <property type="component" value="Unassembled WGS sequence"/>
</dbReference>
<reference evidence="8" key="1">
    <citation type="submission" date="2022-06" db="EMBL/GenBank/DDBJ databases">
        <authorList>
            <person name="Berger JAMES D."/>
            <person name="Berger JAMES D."/>
        </authorList>
    </citation>
    <scope>NUCLEOTIDE SEQUENCE [LARGE SCALE GENOMIC DNA]</scope>
</reference>
<feature type="transmembrane region" description="Helical" evidence="6">
    <location>
        <begin position="30"/>
        <end position="51"/>
    </location>
</feature>
<evidence type="ECO:0000256" key="2">
    <source>
        <dbReference type="ARBA" id="ARBA00022692"/>
    </source>
</evidence>
<name>A0AA85IWW3_TRIRE</name>
<organism evidence="8 9">
    <name type="scientific">Trichobilharzia regenti</name>
    <name type="common">Nasal bird schistosome</name>
    <dbReference type="NCBI Taxonomy" id="157069"/>
    <lineage>
        <taxon>Eukaryota</taxon>
        <taxon>Metazoa</taxon>
        <taxon>Spiralia</taxon>
        <taxon>Lophotrochozoa</taxon>
        <taxon>Platyhelminthes</taxon>
        <taxon>Trematoda</taxon>
        <taxon>Digenea</taxon>
        <taxon>Strigeidida</taxon>
        <taxon>Schistosomatoidea</taxon>
        <taxon>Schistosomatidae</taxon>
        <taxon>Trichobilharzia</taxon>
    </lineage>
</organism>
<evidence type="ECO:0000256" key="3">
    <source>
        <dbReference type="ARBA" id="ARBA00022989"/>
    </source>
</evidence>
<feature type="transmembrane region" description="Helical" evidence="6">
    <location>
        <begin position="194"/>
        <end position="222"/>
    </location>
</feature>
<protein>
    <recommendedName>
        <fullName evidence="7">TLC domain-containing protein</fullName>
    </recommendedName>
</protein>
<feature type="transmembrane region" description="Helical" evidence="6">
    <location>
        <begin position="72"/>
        <end position="91"/>
    </location>
</feature>
<evidence type="ECO:0000313" key="9">
    <source>
        <dbReference type="WBParaSite" id="TREG1_11080.1"/>
    </source>
</evidence>
<comment type="subcellular location">
    <subcellularLocation>
        <location evidence="1">Membrane</location>
        <topology evidence="1">Multi-pass membrane protein</topology>
    </subcellularLocation>
</comment>
<dbReference type="GO" id="GO:0016020">
    <property type="term" value="C:membrane"/>
    <property type="evidence" value="ECO:0007669"/>
    <property type="project" value="UniProtKB-SubCell"/>
</dbReference>
<evidence type="ECO:0000256" key="4">
    <source>
        <dbReference type="ARBA" id="ARBA00023136"/>
    </source>
</evidence>
<keyword evidence="2 5" id="KW-0812">Transmembrane</keyword>